<evidence type="ECO:0000259" key="1">
    <source>
        <dbReference type="PROSITE" id="PS50853"/>
    </source>
</evidence>
<dbReference type="AlphaFoldDB" id="A0A3B0RH37"/>
<proteinExistence type="predicted"/>
<dbReference type="Gene3D" id="2.120.10.30">
    <property type="entry name" value="TolB, C-terminal domain"/>
    <property type="match status" value="1"/>
</dbReference>
<dbReference type="InterPro" id="IPR013783">
    <property type="entry name" value="Ig-like_fold"/>
</dbReference>
<sequence length="353" mass="39695">DTISYKIQIKNDRNNDVQIVDQLLDSTYVLSNLTNGTKYFWQVSASDNINAEVWSAVSSFETTEVTNNRFLYVKQVNSNNVIYSSDEEGNETALTSSNISSWRPRKNLATNKIAFLRSDNFETQLYTMDADGSNVFKVTSISVDGFKQSELDFSWSANGAKLIYPHFDKLYEINKDGSGLRLIHQTSDGSFISECDWSNDESVIAIKTNNTNGYNVSIYIIDASGNKIQTILSGVNGAAGGINLSVDNRILLYSYDTSGFESSNYRQLDNRLYIYYFDTDTVVDISTEKINGTNDLDPRFSPSEAEVIFVNTSNDGISQKNIYTQNVVKDNNTGGNNYNREEKFTNAIMPDWE</sequence>
<evidence type="ECO:0000313" key="2">
    <source>
        <dbReference type="EMBL" id="VAV82655.1"/>
    </source>
</evidence>
<dbReference type="InterPro" id="IPR003961">
    <property type="entry name" value="FN3_dom"/>
</dbReference>
<feature type="domain" description="Fibronectin type-III" evidence="1">
    <location>
        <begin position="1"/>
        <end position="65"/>
    </location>
</feature>
<dbReference type="InterPro" id="IPR036116">
    <property type="entry name" value="FN3_sf"/>
</dbReference>
<dbReference type="InterPro" id="IPR011042">
    <property type="entry name" value="6-blade_b-propeller_TolB-like"/>
</dbReference>
<accession>A0A3B0RH37</accession>
<name>A0A3B0RH37_9ZZZZ</name>
<dbReference type="PROSITE" id="PS50853">
    <property type="entry name" value="FN3"/>
    <property type="match status" value="1"/>
</dbReference>
<protein>
    <recommendedName>
        <fullName evidence="1">Fibronectin type-III domain-containing protein</fullName>
    </recommendedName>
</protein>
<dbReference type="SUPFAM" id="SSF82171">
    <property type="entry name" value="DPP6 N-terminal domain-like"/>
    <property type="match status" value="1"/>
</dbReference>
<dbReference type="SUPFAM" id="SSF49265">
    <property type="entry name" value="Fibronectin type III"/>
    <property type="match status" value="1"/>
</dbReference>
<feature type="non-terminal residue" evidence="2">
    <location>
        <position position="1"/>
    </location>
</feature>
<dbReference type="Gene3D" id="2.60.40.10">
    <property type="entry name" value="Immunoglobulins"/>
    <property type="match status" value="1"/>
</dbReference>
<reference evidence="2" key="1">
    <citation type="submission" date="2018-06" db="EMBL/GenBank/DDBJ databases">
        <authorList>
            <person name="Zhirakovskaya E."/>
        </authorList>
    </citation>
    <scope>NUCLEOTIDE SEQUENCE</scope>
</reference>
<organism evidence="2">
    <name type="scientific">hydrothermal vent metagenome</name>
    <dbReference type="NCBI Taxonomy" id="652676"/>
    <lineage>
        <taxon>unclassified sequences</taxon>
        <taxon>metagenomes</taxon>
        <taxon>ecological metagenomes</taxon>
    </lineage>
</organism>
<dbReference type="EMBL" id="UOEB01000019">
    <property type="protein sequence ID" value="VAV82655.1"/>
    <property type="molecule type" value="Genomic_DNA"/>
</dbReference>
<gene>
    <name evidence="2" type="ORF">MNBD_BACTEROID02-472</name>
</gene>